<dbReference type="Pfam" id="PF17764">
    <property type="entry name" value="PriA_3primeBD"/>
    <property type="match status" value="1"/>
</dbReference>
<evidence type="ECO:0000256" key="1">
    <source>
        <dbReference type="ARBA" id="ARBA00022515"/>
    </source>
</evidence>
<dbReference type="STRING" id="519424.AZF04_02010"/>
<evidence type="ECO:0000256" key="6">
    <source>
        <dbReference type="ARBA" id="ARBA00022806"/>
    </source>
</evidence>
<feature type="binding site" evidence="12">
    <location>
        <position position="520"/>
    </location>
    <ligand>
        <name>Zn(2+)</name>
        <dbReference type="ChEBI" id="CHEBI:29105"/>
        <label>2</label>
    </ligand>
</feature>
<dbReference type="InterPro" id="IPR041236">
    <property type="entry name" value="PriA_C"/>
</dbReference>
<dbReference type="FunFam" id="3.40.50.300:FF:000489">
    <property type="entry name" value="Primosome assembly protein PriA"/>
    <property type="match status" value="1"/>
</dbReference>
<dbReference type="EC" id="5.6.2.4" evidence="12"/>
<dbReference type="GO" id="GO:1990077">
    <property type="term" value="C:primosome complex"/>
    <property type="evidence" value="ECO:0007669"/>
    <property type="project" value="UniProtKB-UniRule"/>
</dbReference>
<dbReference type="InterPro" id="IPR040498">
    <property type="entry name" value="PriA_CRR"/>
</dbReference>
<dbReference type="GO" id="GO:0006302">
    <property type="term" value="P:double-strand break repair"/>
    <property type="evidence" value="ECO:0007669"/>
    <property type="project" value="InterPro"/>
</dbReference>
<feature type="binding site" evidence="12">
    <location>
        <position position="508"/>
    </location>
    <ligand>
        <name>Zn(2+)</name>
        <dbReference type="ChEBI" id="CHEBI:29105"/>
        <label>1</label>
    </ligand>
</feature>
<keyword evidence="1 12" id="KW-0639">Primosome</keyword>
<dbReference type="Gene3D" id="3.40.1440.60">
    <property type="entry name" value="PriA, 3(prime) DNA-binding domain"/>
    <property type="match status" value="1"/>
</dbReference>
<dbReference type="NCBIfam" id="NF004066">
    <property type="entry name" value="PRK05580.1-3"/>
    <property type="match status" value="1"/>
</dbReference>
<evidence type="ECO:0000256" key="5">
    <source>
        <dbReference type="ARBA" id="ARBA00022801"/>
    </source>
</evidence>
<proteinExistence type="inferred from homology"/>
<evidence type="ECO:0000256" key="2">
    <source>
        <dbReference type="ARBA" id="ARBA00022705"/>
    </source>
</evidence>
<dbReference type="InterPro" id="IPR042115">
    <property type="entry name" value="PriA_3primeBD_sf"/>
</dbReference>
<dbReference type="GO" id="GO:0005524">
    <property type="term" value="F:ATP binding"/>
    <property type="evidence" value="ECO:0007669"/>
    <property type="project" value="UniProtKB-UniRule"/>
</dbReference>
<keyword evidence="9 12" id="KW-0238">DNA-binding</keyword>
<dbReference type="Proteomes" id="UP000075806">
    <property type="component" value="Unassembled WGS sequence"/>
</dbReference>
<keyword evidence="2 12" id="KW-0235">DNA replication</keyword>
<organism evidence="15 16">
    <name type="scientific">Alkalihalobacillus trypoxylicola</name>
    <dbReference type="NCBI Taxonomy" id="519424"/>
    <lineage>
        <taxon>Bacteria</taxon>
        <taxon>Bacillati</taxon>
        <taxon>Bacillota</taxon>
        <taxon>Bacilli</taxon>
        <taxon>Bacillales</taxon>
        <taxon>Bacillaceae</taxon>
        <taxon>Alkalihalobacillus</taxon>
    </lineage>
</organism>
<feature type="binding site" evidence="12">
    <location>
        <position position="517"/>
    </location>
    <ligand>
        <name>Zn(2+)</name>
        <dbReference type="ChEBI" id="CHEBI:29105"/>
        <label>2</label>
    </ligand>
</feature>
<keyword evidence="7 12" id="KW-0862">Zinc</keyword>
<comment type="catalytic activity">
    <reaction evidence="12">
        <text>Couples ATP hydrolysis with the unwinding of duplex DNA by translocating in the 3'-5' direction.</text>
        <dbReference type="EC" id="5.6.2.4"/>
    </reaction>
</comment>
<accession>A0A161PM92</accession>
<dbReference type="InterPro" id="IPR014001">
    <property type="entry name" value="Helicase_ATP-bd"/>
</dbReference>
<dbReference type="CDD" id="cd17929">
    <property type="entry name" value="DEXHc_priA"/>
    <property type="match status" value="1"/>
</dbReference>
<feature type="binding site" evidence="12">
    <location>
        <position position="511"/>
    </location>
    <ligand>
        <name>Zn(2+)</name>
        <dbReference type="ChEBI" id="CHEBI:29105"/>
        <label>1</label>
    </ligand>
</feature>
<dbReference type="InterPro" id="IPR027417">
    <property type="entry name" value="P-loop_NTPase"/>
</dbReference>
<comment type="caution">
    <text evidence="15">The sequence shown here is derived from an EMBL/GenBank/DDBJ whole genome shotgun (WGS) entry which is preliminary data.</text>
</comment>
<dbReference type="PANTHER" id="PTHR30580:SF0">
    <property type="entry name" value="PRIMOSOMAL PROTEIN N"/>
    <property type="match status" value="1"/>
</dbReference>
<dbReference type="PROSITE" id="PS51194">
    <property type="entry name" value="HELICASE_CTER"/>
    <property type="match status" value="1"/>
</dbReference>
<dbReference type="AlphaFoldDB" id="A0A161PM92"/>
<dbReference type="GO" id="GO:0008270">
    <property type="term" value="F:zinc ion binding"/>
    <property type="evidence" value="ECO:0007669"/>
    <property type="project" value="UniProtKB-UniRule"/>
</dbReference>
<feature type="binding site" evidence="12">
    <location>
        <position position="538"/>
    </location>
    <ligand>
        <name>Zn(2+)</name>
        <dbReference type="ChEBI" id="CHEBI:29105"/>
        <label>2</label>
    </ligand>
</feature>
<dbReference type="OrthoDB" id="9759544at2"/>
<dbReference type="GO" id="GO:0043138">
    <property type="term" value="F:3'-5' DNA helicase activity"/>
    <property type="evidence" value="ECO:0007669"/>
    <property type="project" value="UniProtKB-EC"/>
</dbReference>
<dbReference type="InterPro" id="IPR001650">
    <property type="entry name" value="Helicase_C-like"/>
</dbReference>
<feature type="binding site" evidence="12">
    <location>
        <position position="548"/>
    </location>
    <ligand>
        <name>Zn(2+)</name>
        <dbReference type="ChEBI" id="CHEBI:29105"/>
        <label>1</label>
    </ligand>
</feature>
<dbReference type="CDD" id="cd18804">
    <property type="entry name" value="SF2_C_priA"/>
    <property type="match status" value="1"/>
</dbReference>
<keyword evidence="3 12" id="KW-0479">Metal-binding</keyword>
<name>A0A161PM92_9BACI</name>
<evidence type="ECO:0000256" key="8">
    <source>
        <dbReference type="ARBA" id="ARBA00022840"/>
    </source>
</evidence>
<comment type="subunit">
    <text evidence="12">Component of the replication restart primosome.</text>
</comment>
<dbReference type="GO" id="GO:0016887">
    <property type="term" value="F:ATP hydrolysis activity"/>
    <property type="evidence" value="ECO:0007669"/>
    <property type="project" value="RHEA"/>
</dbReference>
<dbReference type="InterPro" id="IPR011545">
    <property type="entry name" value="DEAD/DEAH_box_helicase_dom"/>
</dbReference>
<sequence length="803" mass="92171">MIARVIVDVPSAQTNRLFDYLVPKEWDPFLQVGMRVIVPFGPRTVQGFIMEITSNSELNKLKPILELQDHEPVLTEELIDVGKWVAEQTLCYQISAFQVMLPAALKTKVKKEWTLKNQPQSLPIFIQTLFLDTSVLTIDHLKGLTKQEKIEFQTLILEGKIEESYQLKNRANKKMKKWISLNPSSDSLEGMNNQIPKGAKKQQLLLTALMERQAPISKEEILTKLKFGRQTLNALLDKKLLIEVEEEVYREAMKGLTIQQSKPLKLTEMQGNSLLPILEAIEQTKHETFLLHGVTGSGKTEIYLQAIAEVIEKGKQAIMLVPEISLTPQMVQRFKGRFGEWVAVLHSGLSVGEKYDEWRKIERQEVKVVVGARSAIFAPFNNIGVIIIDEEHETSYKQEDHPKYHAREVAKYRAQTYQCPVILGSATPSLESYARAKKGVYTLLKLNERVKNQPLPKVEMIDMREELRNGNRSMFSQVLMEEMKIRLQKKEQMVLFLNRRGHSTFVMCRDCGHVEMCEHCDVSLTYHRNQNRLKCHYCGNEHIMPNTCSSCGSEHIRFFGSGTQKVEEELTKVLPEAKVIRMDVDTTSKKGSHQKLLEAFERKEADILLGTQMIAKGLDFPAITLVGVLSADSMLHLPDFRSAERTFQLLEQVSGRAGRHELPGQVVIQSYNPEHYSNELVQTHDYEKFFEIEMGQRKQVGYPPYYFMVLINISHSELTQVISTSEKIVDILKRELSSTTIILGPVVSPLAKIKDRYRYQCLIKYKNEPKLMSVLHTIQEHFMNRINSGHLQVQIDLNPYTFM</sequence>
<dbReference type="PROSITE" id="PS51192">
    <property type="entry name" value="HELICASE_ATP_BIND_1"/>
    <property type="match status" value="1"/>
</dbReference>
<dbReference type="Pfam" id="PF18074">
    <property type="entry name" value="PriA_C"/>
    <property type="match status" value="1"/>
</dbReference>
<dbReference type="GO" id="GO:0006269">
    <property type="term" value="P:DNA replication, synthesis of primer"/>
    <property type="evidence" value="ECO:0007669"/>
    <property type="project" value="UniProtKB-KW"/>
</dbReference>
<keyword evidence="10 12" id="KW-0413">Isomerase</keyword>
<dbReference type="InterPro" id="IPR005259">
    <property type="entry name" value="PriA"/>
</dbReference>
<dbReference type="Pfam" id="PF18319">
    <property type="entry name" value="Zn_ribbon_PriA"/>
    <property type="match status" value="1"/>
</dbReference>
<dbReference type="GO" id="GO:0006310">
    <property type="term" value="P:DNA recombination"/>
    <property type="evidence" value="ECO:0007669"/>
    <property type="project" value="InterPro"/>
</dbReference>
<dbReference type="SMART" id="SM00490">
    <property type="entry name" value="HELICc"/>
    <property type="match status" value="1"/>
</dbReference>
<feature type="domain" description="Helicase ATP-binding" evidence="13">
    <location>
        <begin position="280"/>
        <end position="446"/>
    </location>
</feature>
<dbReference type="Gene3D" id="3.40.50.300">
    <property type="entry name" value="P-loop containing nucleotide triphosphate hydrolases"/>
    <property type="match status" value="2"/>
</dbReference>
<reference evidence="15" key="1">
    <citation type="submission" date="2016-02" db="EMBL/GenBank/DDBJ databases">
        <title>Genome sequence of Bacillus trypoxylicola KCTC 13244(T).</title>
        <authorList>
            <person name="Jeong H."/>
            <person name="Park S.-H."/>
            <person name="Choi S.-K."/>
        </authorList>
    </citation>
    <scope>NUCLEOTIDE SEQUENCE [LARGE SCALE GENOMIC DNA]</scope>
    <source>
        <strain evidence="15">KCTC 13244</strain>
    </source>
</reference>
<evidence type="ECO:0000313" key="16">
    <source>
        <dbReference type="Proteomes" id="UP000075806"/>
    </source>
</evidence>
<evidence type="ECO:0000256" key="3">
    <source>
        <dbReference type="ARBA" id="ARBA00022723"/>
    </source>
</evidence>
<protein>
    <recommendedName>
        <fullName evidence="12">Replication restart protein PriA</fullName>
    </recommendedName>
    <alternativeName>
        <fullName evidence="12">ATP-dependent DNA helicase PriA</fullName>
        <ecNumber evidence="12">5.6.2.4</ecNumber>
    </alternativeName>
    <alternativeName>
        <fullName evidence="12">DNA 3'-5' helicase PriA</fullName>
    </alternativeName>
</protein>
<dbReference type="PANTHER" id="PTHR30580">
    <property type="entry name" value="PRIMOSOMAL PROTEIN N"/>
    <property type="match status" value="1"/>
</dbReference>
<comment type="cofactor">
    <cofactor evidence="12">
        <name>Zn(2+)</name>
        <dbReference type="ChEBI" id="CHEBI:29105"/>
    </cofactor>
    <text evidence="12">Binds 2 zinc ions per subunit.</text>
</comment>
<keyword evidence="16" id="KW-1185">Reference proteome</keyword>
<dbReference type="FunFam" id="3.40.1440.60:FF:000001">
    <property type="entry name" value="Primosomal protein N"/>
    <property type="match status" value="1"/>
</dbReference>
<feature type="binding site" evidence="12">
    <location>
        <position position="535"/>
    </location>
    <ligand>
        <name>Zn(2+)</name>
        <dbReference type="ChEBI" id="CHEBI:29105"/>
        <label>2</label>
    </ligand>
</feature>
<dbReference type="HAMAP" id="MF_00983">
    <property type="entry name" value="PriA"/>
    <property type="match status" value="1"/>
</dbReference>
<dbReference type="Pfam" id="PF00271">
    <property type="entry name" value="Helicase_C"/>
    <property type="match status" value="1"/>
</dbReference>
<dbReference type="GO" id="GO:0006270">
    <property type="term" value="P:DNA replication initiation"/>
    <property type="evidence" value="ECO:0007669"/>
    <property type="project" value="TreeGrafter"/>
</dbReference>
<evidence type="ECO:0000256" key="9">
    <source>
        <dbReference type="ARBA" id="ARBA00023125"/>
    </source>
</evidence>
<evidence type="ECO:0000256" key="4">
    <source>
        <dbReference type="ARBA" id="ARBA00022741"/>
    </source>
</evidence>
<dbReference type="InterPro" id="IPR041222">
    <property type="entry name" value="PriA_3primeBD"/>
</dbReference>
<dbReference type="GO" id="GO:0003677">
    <property type="term" value="F:DNA binding"/>
    <property type="evidence" value="ECO:0007669"/>
    <property type="project" value="UniProtKB-UniRule"/>
</dbReference>
<dbReference type="SMART" id="SM00487">
    <property type="entry name" value="DEXDc"/>
    <property type="match status" value="1"/>
</dbReference>
<gene>
    <name evidence="12" type="primary">priA</name>
    <name evidence="15" type="ORF">AZF04_02010</name>
</gene>
<keyword evidence="5 12" id="KW-0378">Hydrolase</keyword>
<evidence type="ECO:0000256" key="12">
    <source>
        <dbReference type="HAMAP-Rule" id="MF_00983"/>
    </source>
</evidence>
<keyword evidence="8 12" id="KW-0067">ATP-binding</keyword>
<keyword evidence="4 12" id="KW-0547">Nucleotide-binding</keyword>
<evidence type="ECO:0000256" key="7">
    <source>
        <dbReference type="ARBA" id="ARBA00022833"/>
    </source>
</evidence>
<dbReference type="RefSeq" id="WP_061947341.1">
    <property type="nucleotide sequence ID" value="NZ_LTAO01000001.1"/>
</dbReference>
<evidence type="ECO:0000256" key="11">
    <source>
        <dbReference type="ARBA" id="ARBA00048988"/>
    </source>
</evidence>
<dbReference type="Pfam" id="PF00270">
    <property type="entry name" value="DEAD"/>
    <property type="match status" value="1"/>
</dbReference>
<comment type="catalytic activity">
    <reaction evidence="11 12">
        <text>ATP + H2O = ADP + phosphate + H(+)</text>
        <dbReference type="Rhea" id="RHEA:13065"/>
        <dbReference type="ChEBI" id="CHEBI:15377"/>
        <dbReference type="ChEBI" id="CHEBI:15378"/>
        <dbReference type="ChEBI" id="CHEBI:30616"/>
        <dbReference type="ChEBI" id="CHEBI:43474"/>
        <dbReference type="ChEBI" id="CHEBI:456216"/>
        <dbReference type="EC" id="5.6.2.4"/>
    </reaction>
</comment>
<comment type="function">
    <text evidence="12">Initiates the restart of stalled replication forks, which reloads the replicative helicase on sites other than the origin of replication. Recognizes and binds to abandoned replication forks and remodels them to uncover a helicase loading site. Promotes assembly of the primosome at these replication forks.</text>
</comment>
<evidence type="ECO:0000313" key="15">
    <source>
        <dbReference type="EMBL" id="KYG35133.1"/>
    </source>
</evidence>
<feature type="domain" description="Helicase C-terminal" evidence="14">
    <location>
        <begin position="543"/>
        <end position="700"/>
    </location>
</feature>
<evidence type="ECO:0000259" key="13">
    <source>
        <dbReference type="PROSITE" id="PS51192"/>
    </source>
</evidence>
<comment type="similarity">
    <text evidence="12">Belongs to the helicase family. PriA subfamily.</text>
</comment>
<dbReference type="NCBIfam" id="TIGR00595">
    <property type="entry name" value="priA"/>
    <property type="match status" value="1"/>
</dbReference>
<evidence type="ECO:0000256" key="10">
    <source>
        <dbReference type="ARBA" id="ARBA00023235"/>
    </source>
</evidence>
<dbReference type="SUPFAM" id="SSF52540">
    <property type="entry name" value="P-loop containing nucleoside triphosphate hydrolases"/>
    <property type="match status" value="2"/>
</dbReference>
<keyword evidence="6 12" id="KW-0347">Helicase</keyword>
<evidence type="ECO:0000259" key="14">
    <source>
        <dbReference type="PROSITE" id="PS51194"/>
    </source>
</evidence>
<dbReference type="EMBL" id="LTAO01000001">
    <property type="protein sequence ID" value="KYG35133.1"/>
    <property type="molecule type" value="Genomic_DNA"/>
</dbReference>
<feature type="binding site" evidence="12">
    <location>
        <position position="551"/>
    </location>
    <ligand>
        <name>Zn(2+)</name>
        <dbReference type="ChEBI" id="CHEBI:29105"/>
        <label>1</label>
    </ligand>
</feature>